<feature type="compositionally biased region" description="Acidic residues" evidence="1">
    <location>
        <begin position="37"/>
        <end position="46"/>
    </location>
</feature>
<dbReference type="Proteomes" id="UP000243459">
    <property type="component" value="Chromosome 4"/>
</dbReference>
<feature type="compositionally biased region" description="Basic and acidic residues" evidence="1">
    <location>
        <begin position="25"/>
        <end position="36"/>
    </location>
</feature>
<name>A0A5P1F2K5_ASPOF</name>
<feature type="compositionally biased region" description="Polar residues" evidence="1">
    <location>
        <begin position="63"/>
        <end position="73"/>
    </location>
</feature>
<proteinExistence type="predicted"/>
<keyword evidence="3" id="KW-1185">Reference proteome</keyword>
<reference evidence="3" key="1">
    <citation type="journal article" date="2017" name="Nat. Commun.">
        <title>The asparagus genome sheds light on the origin and evolution of a young Y chromosome.</title>
        <authorList>
            <person name="Harkess A."/>
            <person name="Zhou J."/>
            <person name="Xu C."/>
            <person name="Bowers J.E."/>
            <person name="Van der Hulst R."/>
            <person name="Ayyampalayam S."/>
            <person name="Mercati F."/>
            <person name="Riccardi P."/>
            <person name="McKain M.R."/>
            <person name="Kakrana A."/>
            <person name="Tang H."/>
            <person name="Ray J."/>
            <person name="Groenendijk J."/>
            <person name="Arikit S."/>
            <person name="Mathioni S.M."/>
            <person name="Nakano M."/>
            <person name="Shan H."/>
            <person name="Telgmann-Rauber A."/>
            <person name="Kanno A."/>
            <person name="Yue Z."/>
            <person name="Chen H."/>
            <person name="Li W."/>
            <person name="Chen Y."/>
            <person name="Xu X."/>
            <person name="Zhang Y."/>
            <person name="Luo S."/>
            <person name="Chen H."/>
            <person name="Gao J."/>
            <person name="Mao Z."/>
            <person name="Pires J.C."/>
            <person name="Luo M."/>
            <person name="Kudrna D."/>
            <person name="Wing R.A."/>
            <person name="Meyers B.C."/>
            <person name="Yi K."/>
            <person name="Kong H."/>
            <person name="Lavrijsen P."/>
            <person name="Sunseri F."/>
            <person name="Falavigna A."/>
            <person name="Ye Y."/>
            <person name="Leebens-Mack J.H."/>
            <person name="Chen G."/>
        </authorList>
    </citation>
    <scope>NUCLEOTIDE SEQUENCE [LARGE SCALE GENOMIC DNA]</scope>
    <source>
        <strain evidence="3">cv. DH0086</strain>
    </source>
</reference>
<evidence type="ECO:0000313" key="2">
    <source>
        <dbReference type="EMBL" id="ONK70941.1"/>
    </source>
</evidence>
<protein>
    <submittedName>
        <fullName evidence="2">Uncharacterized protein</fullName>
    </submittedName>
</protein>
<dbReference type="AlphaFoldDB" id="A0A5P1F2K5"/>
<organism evidence="2 3">
    <name type="scientific">Asparagus officinalis</name>
    <name type="common">Garden asparagus</name>
    <dbReference type="NCBI Taxonomy" id="4686"/>
    <lineage>
        <taxon>Eukaryota</taxon>
        <taxon>Viridiplantae</taxon>
        <taxon>Streptophyta</taxon>
        <taxon>Embryophyta</taxon>
        <taxon>Tracheophyta</taxon>
        <taxon>Spermatophyta</taxon>
        <taxon>Magnoliopsida</taxon>
        <taxon>Liliopsida</taxon>
        <taxon>Asparagales</taxon>
        <taxon>Asparagaceae</taxon>
        <taxon>Asparagoideae</taxon>
        <taxon>Asparagus</taxon>
    </lineage>
</organism>
<evidence type="ECO:0000256" key="1">
    <source>
        <dbReference type="SAM" id="MobiDB-lite"/>
    </source>
</evidence>
<gene>
    <name evidence="2" type="ORF">A4U43_C04F3090</name>
</gene>
<evidence type="ECO:0000313" key="3">
    <source>
        <dbReference type="Proteomes" id="UP000243459"/>
    </source>
</evidence>
<accession>A0A5P1F2K5</accession>
<dbReference type="EMBL" id="CM007384">
    <property type="protein sequence ID" value="ONK70941.1"/>
    <property type="molecule type" value="Genomic_DNA"/>
</dbReference>
<dbReference type="Gramene" id="ONK70941">
    <property type="protein sequence ID" value="ONK70941"/>
    <property type="gene ID" value="A4U43_C04F3090"/>
</dbReference>
<sequence>MALTCKAGFDFWEIEMKGGELVLDVDNRDEGGKESEGGSDQDEEDIPASSQPTSALESGAALPSSTLDLSRAP</sequence>
<feature type="region of interest" description="Disordered" evidence="1">
    <location>
        <begin position="25"/>
        <end position="73"/>
    </location>
</feature>